<sequence length="201" mass="22981">MQAAPAVRRTRPAQPTLPTLQAAARPEKGGPTMTEEWMPAAGWEGLYEVSDQGRVRSVERRVHYTRMGFDETRRVPARIKKPTPHPLTGHLYVHLYRNNVRSAVKVHHLVLVTFVGPCPLGMEGCHANDVADDNRLENLRWDTHIENCKDRSRNRAPATHCGRNHEFTQENTMRLKGGKRRCRKCHNETQRAGKRRAREAA</sequence>
<proteinExistence type="predicted"/>
<keyword evidence="4" id="KW-0255">Endonuclease</keyword>
<dbReference type="InterPro" id="IPR003615">
    <property type="entry name" value="HNH_nuc"/>
</dbReference>
<dbReference type="AlphaFoldDB" id="A0AAE4VHY3"/>
<reference evidence="4" key="1">
    <citation type="submission" date="2023-10" db="EMBL/GenBank/DDBJ databases">
        <title>Mycolicibacterium fortuitum clinical isolates causing pulmonary infections in humans.</title>
        <authorList>
            <person name="Mejia-Ponce P.M."/>
            <person name="Zenteno-Cuevas R."/>
            <person name="Licona-Cassani C."/>
        </authorList>
    </citation>
    <scope>NUCLEOTIDE SEQUENCE</scope>
    <source>
        <strain evidence="4">M8</strain>
    </source>
</reference>
<dbReference type="InterPro" id="IPR010902">
    <property type="entry name" value="NUMOD4"/>
</dbReference>
<dbReference type="RefSeq" id="WP_317722625.1">
    <property type="nucleotide sequence ID" value="NZ_JAWLVK010000038.1"/>
</dbReference>
<evidence type="ECO:0000259" key="3">
    <source>
        <dbReference type="Pfam" id="PF13392"/>
    </source>
</evidence>
<dbReference type="Gene3D" id="3.90.75.20">
    <property type="match status" value="1"/>
</dbReference>
<evidence type="ECO:0000313" key="4">
    <source>
        <dbReference type="EMBL" id="MDV7294393.1"/>
    </source>
</evidence>
<protein>
    <submittedName>
        <fullName evidence="4">NUMOD4 motif-containing HNH endonuclease</fullName>
    </submittedName>
</protein>
<dbReference type="Proteomes" id="UP001186041">
    <property type="component" value="Unassembled WGS sequence"/>
</dbReference>
<dbReference type="Pfam" id="PF13392">
    <property type="entry name" value="HNH_3"/>
    <property type="match status" value="1"/>
</dbReference>
<gene>
    <name evidence="4" type="ORF">R4485_29985</name>
</gene>
<dbReference type="EMBL" id="JAWLVV010000039">
    <property type="protein sequence ID" value="MDV7294393.1"/>
    <property type="molecule type" value="Genomic_DNA"/>
</dbReference>
<keyword evidence="4" id="KW-0540">Nuclease</keyword>
<feature type="region of interest" description="Disordered" evidence="1">
    <location>
        <begin position="1"/>
        <end position="33"/>
    </location>
</feature>
<evidence type="ECO:0000256" key="1">
    <source>
        <dbReference type="SAM" id="MobiDB-lite"/>
    </source>
</evidence>
<dbReference type="GO" id="GO:0016788">
    <property type="term" value="F:hydrolase activity, acting on ester bonds"/>
    <property type="evidence" value="ECO:0007669"/>
    <property type="project" value="InterPro"/>
</dbReference>
<name>A0AAE4VHY3_MYCFO</name>
<feature type="domain" description="NUMOD4" evidence="2">
    <location>
        <begin position="35"/>
        <end position="96"/>
    </location>
</feature>
<feature type="domain" description="HNH nuclease" evidence="3">
    <location>
        <begin position="105"/>
        <end position="147"/>
    </location>
</feature>
<dbReference type="SUPFAM" id="SSF54060">
    <property type="entry name" value="His-Me finger endonucleases"/>
    <property type="match status" value="1"/>
</dbReference>
<dbReference type="InterPro" id="IPR044925">
    <property type="entry name" value="His-Me_finger_sf"/>
</dbReference>
<dbReference type="GO" id="GO:0004519">
    <property type="term" value="F:endonuclease activity"/>
    <property type="evidence" value="ECO:0007669"/>
    <property type="project" value="UniProtKB-KW"/>
</dbReference>
<evidence type="ECO:0000313" key="5">
    <source>
        <dbReference type="Proteomes" id="UP001186041"/>
    </source>
</evidence>
<accession>A0AAE4VHY3</accession>
<keyword evidence="4" id="KW-0378">Hydrolase</keyword>
<comment type="caution">
    <text evidence="4">The sequence shown here is derived from an EMBL/GenBank/DDBJ whole genome shotgun (WGS) entry which is preliminary data.</text>
</comment>
<organism evidence="4 5">
    <name type="scientific">Mycolicibacterium fortuitum</name>
    <name type="common">Mycobacterium fortuitum</name>
    <dbReference type="NCBI Taxonomy" id="1766"/>
    <lineage>
        <taxon>Bacteria</taxon>
        <taxon>Bacillati</taxon>
        <taxon>Actinomycetota</taxon>
        <taxon>Actinomycetes</taxon>
        <taxon>Mycobacteriales</taxon>
        <taxon>Mycobacteriaceae</taxon>
        <taxon>Mycolicibacterium</taxon>
    </lineage>
</organism>
<evidence type="ECO:0000259" key="2">
    <source>
        <dbReference type="Pfam" id="PF07463"/>
    </source>
</evidence>
<dbReference type="Pfam" id="PF07463">
    <property type="entry name" value="NUMOD4"/>
    <property type="match status" value="1"/>
</dbReference>